<dbReference type="InterPro" id="IPR023772">
    <property type="entry name" value="DNA-bd_HTH_TetR-type_CS"/>
</dbReference>
<dbReference type="PROSITE" id="PS01081">
    <property type="entry name" value="HTH_TETR_1"/>
    <property type="match status" value="1"/>
</dbReference>
<evidence type="ECO:0000256" key="2">
    <source>
        <dbReference type="ARBA" id="ARBA00023125"/>
    </source>
</evidence>
<evidence type="ECO:0000259" key="5">
    <source>
        <dbReference type="PROSITE" id="PS50977"/>
    </source>
</evidence>
<evidence type="ECO:0000313" key="7">
    <source>
        <dbReference type="Proteomes" id="UP000778578"/>
    </source>
</evidence>
<evidence type="ECO:0000256" key="3">
    <source>
        <dbReference type="ARBA" id="ARBA00023163"/>
    </source>
</evidence>
<organism evidence="6 7">
    <name type="scientific">Actinacidiphila acidipaludis</name>
    <dbReference type="NCBI Taxonomy" id="2873382"/>
    <lineage>
        <taxon>Bacteria</taxon>
        <taxon>Bacillati</taxon>
        <taxon>Actinomycetota</taxon>
        <taxon>Actinomycetes</taxon>
        <taxon>Kitasatosporales</taxon>
        <taxon>Streptomycetaceae</taxon>
        <taxon>Actinacidiphila</taxon>
    </lineage>
</organism>
<dbReference type="EMBL" id="JAINZZ010000005">
    <property type="protein sequence ID" value="MBY8877265.1"/>
    <property type="molecule type" value="Genomic_DNA"/>
</dbReference>
<dbReference type="PROSITE" id="PS50977">
    <property type="entry name" value="HTH_TETR_2"/>
    <property type="match status" value="1"/>
</dbReference>
<dbReference type="InterPro" id="IPR047923">
    <property type="entry name" value="ArpA-like"/>
</dbReference>
<sequence>MRQGTRQTPAAGDLKQERAIRTRALILDAAAETFANKGYPDTTMLDVAQLTGATKGAVYFHFANKNALAAAVADEFYTRLSLLAEEVEGLGLPPRAAVGELLLRTGALFRDNKIAQAGARLQLEHSLIDVSLPTPFVGFLTFISRLLHFAEADGDLPEGADPDVLSRVLVSAFFGAQHMSWVLNDRQDVVDRVQEILGAVLPATTPA</sequence>
<keyword evidence="7" id="KW-1185">Reference proteome</keyword>
<dbReference type="Pfam" id="PF00440">
    <property type="entry name" value="TetR_N"/>
    <property type="match status" value="1"/>
</dbReference>
<comment type="caution">
    <text evidence="6">The sequence shown here is derived from an EMBL/GenBank/DDBJ whole genome shotgun (WGS) entry which is preliminary data.</text>
</comment>
<evidence type="ECO:0000256" key="1">
    <source>
        <dbReference type="ARBA" id="ARBA00023015"/>
    </source>
</evidence>
<dbReference type="Proteomes" id="UP000778578">
    <property type="component" value="Unassembled WGS sequence"/>
</dbReference>
<dbReference type="NCBIfam" id="NF041196">
    <property type="entry name" value="ScbR_bind_reg"/>
    <property type="match status" value="1"/>
</dbReference>
<dbReference type="SUPFAM" id="SSF46689">
    <property type="entry name" value="Homeodomain-like"/>
    <property type="match status" value="1"/>
</dbReference>
<dbReference type="Gene3D" id="1.10.357.10">
    <property type="entry name" value="Tetracycline Repressor, domain 2"/>
    <property type="match status" value="1"/>
</dbReference>
<proteinExistence type="predicted"/>
<dbReference type="PANTHER" id="PTHR30055:SF234">
    <property type="entry name" value="HTH-TYPE TRANSCRIPTIONAL REGULATOR BETI"/>
    <property type="match status" value="1"/>
</dbReference>
<feature type="DNA-binding region" description="H-T-H motif" evidence="4">
    <location>
        <begin position="43"/>
        <end position="62"/>
    </location>
</feature>
<dbReference type="PANTHER" id="PTHR30055">
    <property type="entry name" value="HTH-TYPE TRANSCRIPTIONAL REGULATOR RUTR"/>
    <property type="match status" value="1"/>
</dbReference>
<name>A0ABS7Q2C5_9ACTN</name>
<dbReference type="InterPro" id="IPR009057">
    <property type="entry name" value="Homeodomain-like_sf"/>
</dbReference>
<dbReference type="PRINTS" id="PR00455">
    <property type="entry name" value="HTHTETR"/>
</dbReference>
<dbReference type="RefSeq" id="WP_222961421.1">
    <property type="nucleotide sequence ID" value="NZ_JAINZZ010000005.1"/>
</dbReference>
<reference evidence="6 7" key="1">
    <citation type="submission" date="2021-08" db="EMBL/GenBank/DDBJ databases">
        <title>WGS of actinomycetes from Thailand.</title>
        <authorList>
            <person name="Thawai C."/>
        </authorList>
    </citation>
    <scope>NUCLEOTIDE SEQUENCE [LARGE SCALE GENOMIC DNA]</scope>
    <source>
        <strain evidence="6 7">PLK6-54</strain>
    </source>
</reference>
<dbReference type="InterPro" id="IPR001647">
    <property type="entry name" value="HTH_TetR"/>
</dbReference>
<dbReference type="InterPro" id="IPR050109">
    <property type="entry name" value="HTH-type_TetR-like_transc_reg"/>
</dbReference>
<dbReference type="InterPro" id="IPR036271">
    <property type="entry name" value="Tet_transcr_reg_TetR-rel_C_sf"/>
</dbReference>
<keyword evidence="1" id="KW-0805">Transcription regulation</keyword>
<evidence type="ECO:0000256" key="4">
    <source>
        <dbReference type="PROSITE-ProRule" id="PRU00335"/>
    </source>
</evidence>
<keyword evidence="3" id="KW-0804">Transcription</keyword>
<evidence type="ECO:0000313" key="6">
    <source>
        <dbReference type="EMBL" id="MBY8877265.1"/>
    </source>
</evidence>
<accession>A0ABS7Q2C5</accession>
<protein>
    <submittedName>
        <fullName evidence="6">TetR/AcrR family transcriptional regulator</fullName>
    </submittedName>
</protein>
<gene>
    <name evidence="6" type="ORF">K7862_06355</name>
</gene>
<feature type="domain" description="HTH tetR-type" evidence="5">
    <location>
        <begin position="20"/>
        <end position="80"/>
    </location>
</feature>
<dbReference type="SUPFAM" id="SSF48498">
    <property type="entry name" value="Tetracyclin repressor-like, C-terminal domain"/>
    <property type="match status" value="1"/>
</dbReference>
<keyword evidence="2 4" id="KW-0238">DNA-binding</keyword>